<dbReference type="OrthoDB" id="6629449at2759"/>
<evidence type="ECO:0000313" key="2">
    <source>
        <dbReference type="Proteomes" id="UP000479000"/>
    </source>
</evidence>
<dbReference type="EMBL" id="CADCXU010009035">
    <property type="protein sequence ID" value="CAA9999692.1"/>
    <property type="molecule type" value="Genomic_DNA"/>
</dbReference>
<gene>
    <name evidence="1" type="ORF">NTEN_LOCUS5969</name>
</gene>
<evidence type="ECO:0008006" key="3">
    <source>
        <dbReference type="Google" id="ProtNLM"/>
    </source>
</evidence>
<organism evidence="1 2">
    <name type="scientific">Nesidiocoris tenuis</name>
    <dbReference type="NCBI Taxonomy" id="355587"/>
    <lineage>
        <taxon>Eukaryota</taxon>
        <taxon>Metazoa</taxon>
        <taxon>Ecdysozoa</taxon>
        <taxon>Arthropoda</taxon>
        <taxon>Hexapoda</taxon>
        <taxon>Insecta</taxon>
        <taxon>Pterygota</taxon>
        <taxon>Neoptera</taxon>
        <taxon>Paraneoptera</taxon>
        <taxon>Hemiptera</taxon>
        <taxon>Heteroptera</taxon>
        <taxon>Panheteroptera</taxon>
        <taxon>Cimicomorpha</taxon>
        <taxon>Miridae</taxon>
        <taxon>Dicyphina</taxon>
        <taxon>Nesidiocoris</taxon>
    </lineage>
</organism>
<protein>
    <recommendedName>
        <fullName evidence="3">Reverse transcriptase domain-containing protein</fullName>
    </recommendedName>
</protein>
<dbReference type="AlphaFoldDB" id="A0A6H5GBB6"/>
<reference evidence="1 2" key="1">
    <citation type="submission" date="2020-02" db="EMBL/GenBank/DDBJ databases">
        <authorList>
            <person name="Ferguson B K."/>
        </authorList>
    </citation>
    <scope>NUCLEOTIDE SEQUENCE [LARGE SCALE GENOMIC DNA]</scope>
</reference>
<dbReference type="Proteomes" id="UP000479000">
    <property type="component" value="Unassembled WGS sequence"/>
</dbReference>
<keyword evidence="2" id="KW-1185">Reference proteome</keyword>
<dbReference type="PANTHER" id="PTHR47027:SF20">
    <property type="entry name" value="REVERSE TRANSCRIPTASE-LIKE PROTEIN WITH RNA-DIRECTED DNA POLYMERASE DOMAIN"/>
    <property type="match status" value="1"/>
</dbReference>
<proteinExistence type="predicted"/>
<accession>A0A6H5GBB6</accession>
<sequence length="337" mass="38029">MNDLVVNHSKSAVVVFRRSGGSLPNYYRFCCGSSEIGLVNSYTYLGVIFSSSCLFNKNSSSAVSRGEAAARALLSLVHKLNGCPISSWLNVFNACALSTALYAAEIWGLNLVDELERIQLRAVKSVMLLARNTPDHYVRAELGLAPVKCQLFKQALTWYGKICRMDETRLPKVCFIRLLHLSDSGLTMKYNWASQLSRFFNEIGELELWQGQDVSQITAQSDRLLSSMIASCRERDRVLVERSSFNTYFKLLNGTASISRYLEESTENVSFVLSDAYQSKNQCNIWECIKLFLIFLPVAKIPAMHTKITAVWLPLSMECQFVKMVAFSVLKEQLLIF</sequence>
<dbReference type="PANTHER" id="PTHR47027">
    <property type="entry name" value="REVERSE TRANSCRIPTASE DOMAIN-CONTAINING PROTEIN"/>
    <property type="match status" value="1"/>
</dbReference>
<evidence type="ECO:0000313" key="1">
    <source>
        <dbReference type="EMBL" id="CAA9999692.1"/>
    </source>
</evidence>
<name>A0A6H5GBB6_9HEMI</name>